<dbReference type="AlphaFoldDB" id="A0A0M5IZB1"/>
<reference evidence="2 3" key="1">
    <citation type="submission" date="2015-07" db="EMBL/GenBank/DDBJ databases">
        <title>Isolation and Genomic Characterization of a Novel Halophilic Metal-Reducing Deltaproteobacterium from the Deep Subsurface.</title>
        <authorList>
            <person name="Badalamenti J.P."/>
            <person name="Summers Z.M."/>
            <person name="Gralnick J.A."/>
            <person name="Bond D.R."/>
        </authorList>
    </citation>
    <scope>NUCLEOTIDE SEQUENCE [LARGE SCALE GENOMIC DNA]</scope>
    <source>
        <strain evidence="2 3">WTL</strain>
    </source>
</reference>
<gene>
    <name evidence="2" type="ORF">DSOUD_2230</name>
</gene>
<name>A0A0M5IZB1_9BACT</name>
<evidence type="ECO:0000256" key="1">
    <source>
        <dbReference type="SAM" id="Phobius"/>
    </source>
</evidence>
<keyword evidence="1" id="KW-1133">Transmembrane helix</keyword>
<dbReference type="PATRIC" id="fig|1603606.3.peg.2409"/>
<feature type="transmembrane region" description="Helical" evidence="1">
    <location>
        <begin position="97"/>
        <end position="115"/>
    </location>
</feature>
<dbReference type="Proteomes" id="UP000057158">
    <property type="component" value="Chromosome"/>
</dbReference>
<organism evidence="2 3">
    <name type="scientific">Desulfuromonas soudanensis</name>
    <dbReference type="NCBI Taxonomy" id="1603606"/>
    <lineage>
        <taxon>Bacteria</taxon>
        <taxon>Pseudomonadati</taxon>
        <taxon>Thermodesulfobacteriota</taxon>
        <taxon>Desulfuromonadia</taxon>
        <taxon>Desulfuromonadales</taxon>
        <taxon>Desulfuromonadaceae</taxon>
        <taxon>Desulfuromonas</taxon>
    </lineage>
</organism>
<dbReference type="KEGG" id="des:DSOUD_2230"/>
<keyword evidence="1" id="KW-0812">Transmembrane</keyword>
<feature type="transmembrane region" description="Helical" evidence="1">
    <location>
        <begin position="162"/>
        <end position="182"/>
    </location>
</feature>
<keyword evidence="1" id="KW-0472">Membrane</keyword>
<accession>A0A0M5IZB1</accession>
<proteinExistence type="predicted"/>
<evidence type="ECO:0008006" key="4">
    <source>
        <dbReference type="Google" id="ProtNLM"/>
    </source>
</evidence>
<protein>
    <recommendedName>
        <fullName evidence="4">Integral membrane protein</fullName>
    </recommendedName>
</protein>
<feature type="transmembrane region" description="Helical" evidence="1">
    <location>
        <begin position="6"/>
        <end position="23"/>
    </location>
</feature>
<dbReference type="OrthoDB" id="5393251at2"/>
<keyword evidence="3" id="KW-1185">Reference proteome</keyword>
<feature type="transmembrane region" description="Helical" evidence="1">
    <location>
        <begin position="202"/>
        <end position="224"/>
    </location>
</feature>
<dbReference type="RefSeq" id="WP_053551042.1">
    <property type="nucleotide sequence ID" value="NZ_CP010802.1"/>
</dbReference>
<feature type="transmembrane region" description="Helical" evidence="1">
    <location>
        <begin position="65"/>
        <end position="85"/>
    </location>
</feature>
<evidence type="ECO:0000313" key="3">
    <source>
        <dbReference type="Proteomes" id="UP000057158"/>
    </source>
</evidence>
<sequence length="228" mass="25613">MNWELLQVAFWLIAGIVSFYFSLGTARVWTSIAVGFFLILVGEVIPRAMPFLPWADLPQVEAMGLIIGTISIMVMTHGFQEYYVFSKTLEIEGKKSTVYLGTLAVIAASLAFILINPVPDSATLELIKIVSLTNWVFLSLINIDMIRKIYLNIKDSPISKGFLAFIAIFVFIFLWKGAALYIRIYELDTLRGTYPFRYNLSFMVSHAGNVLASLSVGGTFLYLARLLR</sequence>
<feature type="transmembrane region" description="Helical" evidence="1">
    <location>
        <begin position="121"/>
        <end position="141"/>
    </location>
</feature>
<feature type="transmembrane region" description="Helical" evidence="1">
    <location>
        <begin position="28"/>
        <end position="45"/>
    </location>
</feature>
<dbReference type="EMBL" id="CP010802">
    <property type="protein sequence ID" value="ALC16994.1"/>
    <property type="molecule type" value="Genomic_DNA"/>
</dbReference>
<evidence type="ECO:0000313" key="2">
    <source>
        <dbReference type="EMBL" id="ALC16994.1"/>
    </source>
</evidence>